<protein>
    <submittedName>
        <fullName evidence="8">Amino acid permease/ SLC12A domain-containing protein</fullName>
    </submittedName>
</protein>
<keyword evidence="9" id="KW-1185">Reference proteome</keyword>
<evidence type="ECO:0000256" key="1">
    <source>
        <dbReference type="ARBA" id="ARBA00004141"/>
    </source>
</evidence>
<feature type="transmembrane region" description="Helical" evidence="6">
    <location>
        <begin position="109"/>
        <end position="132"/>
    </location>
</feature>
<dbReference type="Pfam" id="PF00324">
    <property type="entry name" value="AA_permease"/>
    <property type="match status" value="1"/>
</dbReference>
<evidence type="ECO:0000313" key="9">
    <source>
        <dbReference type="Proteomes" id="UP001408356"/>
    </source>
</evidence>
<feature type="transmembrane region" description="Helical" evidence="6">
    <location>
        <begin position="443"/>
        <end position="465"/>
    </location>
</feature>
<dbReference type="Gene3D" id="1.20.1740.10">
    <property type="entry name" value="Amino acid/polyamine transporter I"/>
    <property type="match status" value="1"/>
</dbReference>
<organism evidence="8 9">
    <name type="scientific">Seiridium unicorne</name>
    <dbReference type="NCBI Taxonomy" id="138068"/>
    <lineage>
        <taxon>Eukaryota</taxon>
        <taxon>Fungi</taxon>
        <taxon>Dikarya</taxon>
        <taxon>Ascomycota</taxon>
        <taxon>Pezizomycotina</taxon>
        <taxon>Sordariomycetes</taxon>
        <taxon>Xylariomycetidae</taxon>
        <taxon>Amphisphaeriales</taxon>
        <taxon>Sporocadaceae</taxon>
        <taxon>Seiridium</taxon>
    </lineage>
</organism>
<keyword evidence="3 6" id="KW-1133">Transmembrane helix</keyword>
<dbReference type="InterPro" id="IPR004841">
    <property type="entry name" value="AA-permease/SLC12A_dom"/>
</dbReference>
<feature type="region of interest" description="Disordered" evidence="5">
    <location>
        <begin position="1"/>
        <end position="32"/>
    </location>
</feature>
<feature type="transmembrane region" description="Helical" evidence="6">
    <location>
        <begin position="152"/>
        <end position="172"/>
    </location>
</feature>
<evidence type="ECO:0000313" key="8">
    <source>
        <dbReference type="EMBL" id="KAK9423122.1"/>
    </source>
</evidence>
<feature type="compositionally biased region" description="Low complexity" evidence="5">
    <location>
        <begin position="9"/>
        <end position="19"/>
    </location>
</feature>
<evidence type="ECO:0000256" key="4">
    <source>
        <dbReference type="ARBA" id="ARBA00023136"/>
    </source>
</evidence>
<feature type="transmembrane region" description="Helical" evidence="6">
    <location>
        <begin position="396"/>
        <end position="422"/>
    </location>
</feature>
<name>A0ABR2V878_9PEZI</name>
<dbReference type="InterPro" id="IPR050524">
    <property type="entry name" value="APC_YAT"/>
</dbReference>
<keyword evidence="2 6" id="KW-0812">Transmembrane</keyword>
<feature type="transmembrane region" description="Helical" evidence="6">
    <location>
        <begin position="184"/>
        <end position="206"/>
    </location>
</feature>
<dbReference type="EMBL" id="JARVKF010000090">
    <property type="protein sequence ID" value="KAK9423122.1"/>
    <property type="molecule type" value="Genomic_DNA"/>
</dbReference>
<accession>A0ABR2V878</accession>
<feature type="transmembrane region" description="Helical" evidence="6">
    <location>
        <begin position="370"/>
        <end position="390"/>
    </location>
</feature>
<dbReference type="Proteomes" id="UP001408356">
    <property type="component" value="Unassembled WGS sequence"/>
</dbReference>
<feature type="transmembrane region" description="Helical" evidence="6">
    <location>
        <begin position="43"/>
        <end position="62"/>
    </location>
</feature>
<comment type="caution">
    <text evidence="8">The sequence shown here is derived from an EMBL/GenBank/DDBJ whole genome shotgun (WGS) entry which is preliminary data.</text>
</comment>
<evidence type="ECO:0000259" key="7">
    <source>
        <dbReference type="Pfam" id="PF00324"/>
    </source>
</evidence>
<dbReference type="PANTHER" id="PTHR43341">
    <property type="entry name" value="AMINO ACID PERMEASE"/>
    <property type="match status" value="1"/>
</dbReference>
<proteinExistence type="predicted"/>
<feature type="domain" description="Amino acid permease/ SLC12A" evidence="7">
    <location>
        <begin position="41"/>
        <end position="496"/>
    </location>
</feature>
<feature type="transmembrane region" description="Helical" evidence="6">
    <location>
        <begin position="68"/>
        <end position="88"/>
    </location>
</feature>
<evidence type="ECO:0000256" key="6">
    <source>
        <dbReference type="SAM" id="Phobius"/>
    </source>
</evidence>
<dbReference type="PIRSF" id="PIRSF006060">
    <property type="entry name" value="AA_transporter"/>
    <property type="match status" value="1"/>
</dbReference>
<feature type="transmembrane region" description="Helical" evidence="6">
    <location>
        <begin position="268"/>
        <end position="290"/>
    </location>
</feature>
<keyword evidence="4 6" id="KW-0472">Membrane</keyword>
<evidence type="ECO:0000256" key="5">
    <source>
        <dbReference type="SAM" id="MobiDB-lite"/>
    </source>
</evidence>
<reference evidence="8 9" key="1">
    <citation type="journal article" date="2024" name="J. Plant Pathol.">
        <title>Sequence and assembly of the genome of Seiridium unicorne, isolate CBS 538.82, causal agent of cypress canker disease.</title>
        <authorList>
            <person name="Scali E."/>
            <person name="Rocca G.D."/>
            <person name="Danti R."/>
            <person name="Garbelotto M."/>
            <person name="Barberini S."/>
            <person name="Baroncelli R."/>
            <person name="Emiliani G."/>
        </authorList>
    </citation>
    <scope>NUCLEOTIDE SEQUENCE [LARGE SCALE GENOMIC DNA]</scope>
    <source>
        <strain evidence="8 9">BM-138-508</strain>
    </source>
</reference>
<feature type="transmembrane region" description="Helical" evidence="6">
    <location>
        <begin position="325"/>
        <end position="350"/>
    </location>
</feature>
<comment type="subcellular location">
    <subcellularLocation>
        <location evidence="1">Membrane</location>
        <topology evidence="1">Multi-pass membrane protein</topology>
    </subcellularLocation>
</comment>
<evidence type="ECO:0000256" key="3">
    <source>
        <dbReference type="ARBA" id="ARBA00022989"/>
    </source>
</evidence>
<gene>
    <name evidence="8" type="ORF">SUNI508_04416</name>
</gene>
<sequence length="549" mass="60087">MADEKSQKVVAAPPSSSSVLEDGSQPGEHYGTKQNISSRQAQMIAIGGVIGTGLFVGTGQTLAVAGPVFLFVAYLIICVIAFCVATAVTEFNAYLPVPGASIPYYATRFVSPSLGFALGWLYWWTWGIAVAYEVTAASVVINYWPNQVPEAVWITIMLVVIIALNCMPVKWYAEGEFWFASIKVFTIIGLLVLSVVLFFGGGPNHTRLGFWYWQQDPVHEYLVEGAAGRVCAFIMALTLGSFSFLFGPEYIVSASGEMAHPRRDLPKAMFHFSWRLIFFYALSALAISVICPANEPGLTGGGSGAAASPWVLAIKSAGIKGLDSLINAVIITSAWSAGNGIFFMSCRALYSLALVGNAPRIFARCNRYGVPYYAVMLTACLSLLAYMNVSNSSSQVFIWLVSLLNEGGFISWICCCVCFFRFRKACTVQGVNNLPYKSRFQPYGAWFALILTTLMGLLNGLPVFFPGNFDATTFCTDYLGIPVFLVLYFGHRIYARHDPWARPAEMVDLISGLAELEAREAMEPMDTVPEKKSMAKTCLDKLSAIWGWK</sequence>
<feature type="transmembrane region" description="Helical" evidence="6">
    <location>
        <begin position="471"/>
        <end position="490"/>
    </location>
</feature>
<dbReference type="PANTHER" id="PTHR43341:SF36">
    <property type="entry name" value="PROLINE-SPECIFIC PERMEASE"/>
    <property type="match status" value="1"/>
</dbReference>
<evidence type="ECO:0000256" key="2">
    <source>
        <dbReference type="ARBA" id="ARBA00022692"/>
    </source>
</evidence>
<feature type="transmembrane region" description="Helical" evidence="6">
    <location>
        <begin position="226"/>
        <end position="247"/>
    </location>
</feature>